<keyword evidence="1" id="KW-0732">Signal</keyword>
<keyword evidence="3" id="KW-1185">Reference proteome</keyword>
<dbReference type="RefSeq" id="WP_061833183.1">
    <property type="nucleotide sequence ID" value="NZ_LUKE01000001.1"/>
</dbReference>
<dbReference type="OrthoDB" id="5294274at2"/>
<feature type="signal peptide" evidence="1">
    <location>
        <begin position="1"/>
        <end position="23"/>
    </location>
</feature>
<comment type="caution">
    <text evidence="2">The sequence shown here is derived from an EMBL/GenBank/DDBJ whole genome shotgun (WGS) entry which is preliminary data.</text>
</comment>
<protein>
    <submittedName>
        <fullName evidence="2">Uncharacterized protein</fullName>
    </submittedName>
</protein>
<gene>
    <name evidence="2" type="ORF">AZI86_00745</name>
</gene>
<accession>A0A150WMX4</accession>
<feature type="chain" id="PRO_5007573350" evidence="1">
    <location>
        <begin position="24"/>
        <end position="138"/>
    </location>
</feature>
<reference evidence="2 3" key="1">
    <citation type="submission" date="2016-03" db="EMBL/GenBank/DDBJ databases">
        <authorList>
            <person name="Ploux O."/>
        </authorList>
    </citation>
    <scope>NUCLEOTIDE SEQUENCE [LARGE SCALE GENOMIC DNA]</scope>
    <source>
        <strain evidence="2 3">R0</strain>
    </source>
</reference>
<name>A0A150WMX4_BDEBC</name>
<evidence type="ECO:0000256" key="1">
    <source>
        <dbReference type="SAM" id="SignalP"/>
    </source>
</evidence>
<evidence type="ECO:0000313" key="2">
    <source>
        <dbReference type="EMBL" id="KYG65639.1"/>
    </source>
</evidence>
<proteinExistence type="predicted"/>
<dbReference type="AlphaFoldDB" id="A0A150WMX4"/>
<evidence type="ECO:0000313" key="3">
    <source>
        <dbReference type="Proteomes" id="UP000075320"/>
    </source>
</evidence>
<dbReference type="EMBL" id="LUKE01000001">
    <property type="protein sequence ID" value="KYG65639.1"/>
    <property type="molecule type" value="Genomic_DNA"/>
</dbReference>
<sequence length="138" mass="15880">MHSAKILRNVICLIVMMPGGAFAAKVDVYKEFESRVSALEKKLPKEKDIVKRYDIFLKTFKEIHELRKKNPRQDEEKEINMSYFMDALAALPGKAEFKAANCSEYVKEVEASAKSYEADHKEDYADRALKVTKLICNK</sequence>
<organism evidence="2 3">
    <name type="scientific">Bdellovibrio bacteriovorus</name>
    <dbReference type="NCBI Taxonomy" id="959"/>
    <lineage>
        <taxon>Bacteria</taxon>
        <taxon>Pseudomonadati</taxon>
        <taxon>Bdellovibrionota</taxon>
        <taxon>Bdellovibrionia</taxon>
        <taxon>Bdellovibrionales</taxon>
        <taxon>Pseudobdellovibrionaceae</taxon>
        <taxon>Bdellovibrio</taxon>
    </lineage>
</organism>
<dbReference type="Proteomes" id="UP000075320">
    <property type="component" value="Unassembled WGS sequence"/>
</dbReference>